<organism evidence="2">
    <name type="scientific">bioreactor metagenome</name>
    <dbReference type="NCBI Taxonomy" id="1076179"/>
    <lineage>
        <taxon>unclassified sequences</taxon>
        <taxon>metagenomes</taxon>
        <taxon>ecological metagenomes</taxon>
    </lineage>
</organism>
<sequence length="50" mass="5908">MKKDYKEKIKGMTPTTKGFILIIIILVLGILFRWNFIINEIVKGFKFFSN</sequence>
<name>A0A644WTL1_9ZZZZ</name>
<dbReference type="EMBL" id="VSSQ01001137">
    <property type="protein sequence ID" value="MPM05503.1"/>
    <property type="molecule type" value="Genomic_DNA"/>
</dbReference>
<gene>
    <name evidence="2" type="ORF">SDC9_51793</name>
</gene>
<evidence type="ECO:0000256" key="1">
    <source>
        <dbReference type="SAM" id="Phobius"/>
    </source>
</evidence>
<accession>A0A644WTL1</accession>
<keyword evidence="1" id="KW-0812">Transmembrane</keyword>
<keyword evidence="1" id="KW-0472">Membrane</keyword>
<evidence type="ECO:0000313" key="2">
    <source>
        <dbReference type="EMBL" id="MPM05503.1"/>
    </source>
</evidence>
<reference evidence="2" key="1">
    <citation type="submission" date="2019-08" db="EMBL/GenBank/DDBJ databases">
        <authorList>
            <person name="Kucharzyk K."/>
            <person name="Murdoch R.W."/>
            <person name="Higgins S."/>
            <person name="Loffler F."/>
        </authorList>
    </citation>
    <scope>NUCLEOTIDE SEQUENCE</scope>
</reference>
<protein>
    <submittedName>
        <fullName evidence="2">Uncharacterized protein</fullName>
    </submittedName>
</protein>
<proteinExistence type="predicted"/>
<dbReference type="AlphaFoldDB" id="A0A644WTL1"/>
<keyword evidence="1" id="KW-1133">Transmembrane helix</keyword>
<feature type="transmembrane region" description="Helical" evidence="1">
    <location>
        <begin position="20"/>
        <end position="38"/>
    </location>
</feature>
<comment type="caution">
    <text evidence="2">The sequence shown here is derived from an EMBL/GenBank/DDBJ whole genome shotgun (WGS) entry which is preliminary data.</text>
</comment>